<evidence type="ECO:0000256" key="8">
    <source>
        <dbReference type="ARBA" id="ARBA00049348"/>
    </source>
</evidence>
<dbReference type="STRING" id="1094492.m02_03960"/>
<evidence type="ECO:0000256" key="6">
    <source>
        <dbReference type="ARBA" id="ARBA00022763"/>
    </source>
</evidence>
<dbReference type="GO" id="GO:0006281">
    <property type="term" value="P:DNA repair"/>
    <property type="evidence" value="ECO:0007669"/>
    <property type="project" value="UniProtKB-KW"/>
</dbReference>
<protein>
    <recommendedName>
        <fullName evidence="3">methylated-DNA--[protein]-cysteine S-methyltransferase</fullName>
        <ecNumber evidence="3">2.1.1.63</ecNumber>
    </recommendedName>
</protein>
<evidence type="ECO:0000259" key="9">
    <source>
        <dbReference type="Pfam" id="PF01035"/>
    </source>
</evidence>
<feature type="domain" description="Methylated-DNA-[protein]-cysteine S-methyltransferase DNA binding" evidence="9">
    <location>
        <begin position="97"/>
        <end position="175"/>
    </location>
</feature>
<dbReference type="Gene3D" id="3.30.160.70">
    <property type="entry name" value="Methylated DNA-protein cysteine methyltransferase domain"/>
    <property type="match status" value="1"/>
</dbReference>
<comment type="similarity">
    <text evidence="2">Belongs to the MGMT family.</text>
</comment>
<dbReference type="GO" id="GO:0003908">
    <property type="term" value="F:methylated-DNA-[protein]-cysteine S-methyltransferase activity"/>
    <property type="evidence" value="ECO:0007669"/>
    <property type="project" value="UniProtKB-EC"/>
</dbReference>
<dbReference type="Proteomes" id="UP000014026">
    <property type="component" value="Unassembled WGS sequence"/>
</dbReference>
<reference evidence="10 11" key="1">
    <citation type="journal article" date="2013" name="PLoS Genet.">
        <title>A gene transfer agent and a dynamic repertoire of secretion systems hold the keys to the explosive radiation of the emerging pathogen Bartonella.</title>
        <authorList>
            <person name="Guy L."/>
            <person name="Nystedt B."/>
            <person name="Toft C."/>
            <person name="Zaremba-Niedzwiedzka K."/>
            <person name="Berglund E.C."/>
            <person name="Granberg F."/>
            <person name="Naslund K."/>
            <person name="Eriksson A.S."/>
            <person name="Andersson S.G."/>
        </authorList>
    </citation>
    <scope>NUCLEOTIDE SEQUENCE [LARGE SCALE GENOMIC DNA]</scope>
    <source>
        <strain evidence="11">m02</strain>
    </source>
</reference>
<keyword evidence="7" id="KW-0234">DNA repair</keyword>
<keyword evidence="5 10" id="KW-0808">Transferase</keyword>
<dbReference type="FunFam" id="1.10.10.10:FF:000214">
    <property type="entry name" value="Methylated-DNA--protein-cysteine methyltransferase"/>
    <property type="match status" value="1"/>
</dbReference>
<dbReference type="PROSITE" id="PS00374">
    <property type="entry name" value="MGMT"/>
    <property type="match status" value="1"/>
</dbReference>
<dbReference type="AlphaFoldDB" id="N6VJJ4"/>
<dbReference type="EMBL" id="AGWB01000003">
    <property type="protein sequence ID" value="ENN93386.1"/>
    <property type="molecule type" value="Genomic_DNA"/>
</dbReference>
<dbReference type="NCBIfam" id="TIGR00589">
    <property type="entry name" value="ogt"/>
    <property type="match status" value="1"/>
</dbReference>
<dbReference type="Pfam" id="PF01035">
    <property type="entry name" value="DNA_binding_1"/>
    <property type="match status" value="1"/>
</dbReference>
<dbReference type="GO" id="GO:0032259">
    <property type="term" value="P:methylation"/>
    <property type="evidence" value="ECO:0007669"/>
    <property type="project" value="UniProtKB-KW"/>
</dbReference>
<dbReference type="RefSeq" id="WP_010702208.1">
    <property type="nucleotide sequence ID" value="NZ_KB915625.1"/>
</dbReference>
<dbReference type="EC" id="2.1.1.63" evidence="3"/>
<dbReference type="PANTHER" id="PTHR10815:SF14">
    <property type="entry name" value="BIFUNCTIONAL TRANSCRIPTIONAL ACTIVATOR_DNA REPAIR ENZYME ADA"/>
    <property type="match status" value="1"/>
</dbReference>
<evidence type="ECO:0000256" key="3">
    <source>
        <dbReference type="ARBA" id="ARBA00011918"/>
    </source>
</evidence>
<dbReference type="PATRIC" id="fig|1094492.3.peg.419"/>
<dbReference type="InterPro" id="IPR036631">
    <property type="entry name" value="MGMT_N_sf"/>
</dbReference>
<dbReference type="SUPFAM" id="SSF53155">
    <property type="entry name" value="Methylated DNA-protein cysteine methyltransferase domain"/>
    <property type="match status" value="1"/>
</dbReference>
<dbReference type="CDD" id="cd06445">
    <property type="entry name" value="ATase"/>
    <property type="match status" value="1"/>
</dbReference>
<evidence type="ECO:0000313" key="11">
    <source>
        <dbReference type="Proteomes" id="UP000014026"/>
    </source>
</evidence>
<organism evidence="10 11">
    <name type="scientific">Bartonella bovis m02</name>
    <dbReference type="NCBI Taxonomy" id="1094492"/>
    <lineage>
        <taxon>Bacteria</taxon>
        <taxon>Pseudomonadati</taxon>
        <taxon>Pseudomonadota</taxon>
        <taxon>Alphaproteobacteria</taxon>
        <taxon>Hyphomicrobiales</taxon>
        <taxon>Bartonellaceae</taxon>
        <taxon>Bartonella</taxon>
    </lineage>
</organism>
<evidence type="ECO:0000256" key="5">
    <source>
        <dbReference type="ARBA" id="ARBA00022679"/>
    </source>
</evidence>
<dbReference type="HOGENOM" id="CLU_000445_52_2_5"/>
<sequence>MIELKNKNSQDAIVVILEETSIGALLIAKSRKGICNIALGDTVEQLLQELKIDFTNVQYNIDDNVLNREVEHIIAMVETPKLVEHYDLQLDIKGTTFQQKVWGALWQVQCGETISYKELAQHIGMPKAVRAVANACAHNKLALAIPCHRVIYKNGALAGYRWGIQRKQILLHRERQEYFVKNFNFVGLAL</sequence>
<evidence type="ECO:0000313" key="10">
    <source>
        <dbReference type="EMBL" id="ENN93386.1"/>
    </source>
</evidence>
<dbReference type="SUPFAM" id="SSF46767">
    <property type="entry name" value="Methylated DNA-protein cysteine methyltransferase, C-terminal domain"/>
    <property type="match status" value="1"/>
</dbReference>
<keyword evidence="4 10" id="KW-0489">Methyltransferase</keyword>
<accession>N6VJJ4</accession>
<name>N6VJJ4_9HYPH</name>
<evidence type="ECO:0000256" key="2">
    <source>
        <dbReference type="ARBA" id="ARBA00008711"/>
    </source>
</evidence>
<dbReference type="InterPro" id="IPR036388">
    <property type="entry name" value="WH-like_DNA-bd_sf"/>
</dbReference>
<dbReference type="PANTHER" id="PTHR10815">
    <property type="entry name" value="METHYLATED-DNA--PROTEIN-CYSTEINE METHYLTRANSFERASE"/>
    <property type="match status" value="1"/>
</dbReference>
<dbReference type="Gene3D" id="1.10.10.10">
    <property type="entry name" value="Winged helix-like DNA-binding domain superfamily/Winged helix DNA-binding domain"/>
    <property type="match status" value="1"/>
</dbReference>
<gene>
    <name evidence="10" type="ORF">m02_03960</name>
</gene>
<dbReference type="InterPro" id="IPR036217">
    <property type="entry name" value="MethylDNA_cys_MeTrfase_DNAb"/>
</dbReference>
<evidence type="ECO:0000256" key="1">
    <source>
        <dbReference type="ARBA" id="ARBA00001286"/>
    </source>
</evidence>
<comment type="caution">
    <text evidence="10">The sequence shown here is derived from an EMBL/GenBank/DDBJ whole genome shotgun (WGS) entry which is preliminary data.</text>
</comment>
<evidence type="ECO:0000256" key="7">
    <source>
        <dbReference type="ARBA" id="ARBA00023204"/>
    </source>
</evidence>
<dbReference type="InterPro" id="IPR001497">
    <property type="entry name" value="MethylDNA_cys_MeTrfase_AS"/>
</dbReference>
<comment type="catalytic activity">
    <reaction evidence="8">
        <text>a 6-O-methyl-2'-deoxyguanosine in DNA + L-cysteinyl-[protein] = S-methyl-L-cysteinyl-[protein] + a 2'-deoxyguanosine in DNA</text>
        <dbReference type="Rhea" id="RHEA:24000"/>
        <dbReference type="Rhea" id="RHEA-COMP:10131"/>
        <dbReference type="Rhea" id="RHEA-COMP:10132"/>
        <dbReference type="Rhea" id="RHEA-COMP:11367"/>
        <dbReference type="Rhea" id="RHEA-COMP:11368"/>
        <dbReference type="ChEBI" id="CHEBI:29950"/>
        <dbReference type="ChEBI" id="CHEBI:82612"/>
        <dbReference type="ChEBI" id="CHEBI:85445"/>
        <dbReference type="ChEBI" id="CHEBI:85448"/>
        <dbReference type="EC" id="2.1.1.63"/>
    </reaction>
</comment>
<dbReference type="InterPro" id="IPR014048">
    <property type="entry name" value="MethylDNA_cys_MeTrfase_DNA-bd"/>
</dbReference>
<evidence type="ECO:0000256" key="4">
    <source>
        <dbReference type="ARBA" id="ARBA00022603"/>
    </source>
</evidence>
<comment type="catalytic activity">
    <reaction evidence="1">
        <text>a 4-O-methyl-thymidine in DNA + L-cysteinyl-[protein] = a thymidine in DNA + S-methyl-L-cysteinyl-[protein]</text>
        <dbReference type="Rhea" id="RHEA:53428"/>
        <dbReference type="Rhea" id="RHEA-COMP:10131"/>
        <dbReference type="Rhea" id="RHEA-COMP:10132"/>
        <dbReference type="Rhea" id="RHEA-COMP:13555"/>
        <dbReference type="Rhea" id="RHEA-COMP:13556"/>
        <dbReference type="ChEBI" id="CHEBI:29950"/>
        <dbReference type="ChEBI" id="CHEBI:82612"/>
        <dbReference type="ChEBI" id="CHEBI:137386"/>
        <dbReference type="ChEBI" id="CHEBI:137387"/>
        <dbReference type="EC" id="2.1.1.63"/>
    </reaction>
</comment>
<proteinExistence type="inferred from homology"/>
<keyword evidence="6" id="KW-0227">DNA damage</keyword>